<evidence type="ECO:0000313" key="2">
    <source>
        <dbReference type="Proteomes" id="UP000187134"/>
    </source>
</evidence>
<accession>A0A1R1BZ16</accession>
<protein>
    <submittedName>
        <fullName evidence="1">Uncharacterized protein</fullName>
    </submittedName>
</protein>
<dbReference type="EMBL" id="MRTJ01000002">
    <property type="protein sequence ID" value="OMF15049.1"/>
    <property type="molecule type" value="Genomic_DNA"/>
</dbReference>
<comment type="caution">
    <text evidence="1">The sequence shown here is derived from an EMBL/GenBank/DDBJ whole genome shotgun (WGS) entry which is preliminary data.</text>
</comment>
<sequence length="79" mass="9318">MKGKEAFYTNKKTNTERTTGKYQNGGMCRSWSDIYFVPITEDMAFKFFNKVIGFVKIINLFNRHKGSIRKYVGYCQQQN</sequence>
<organism evidence="1 2">
    <name type="scientific">Paenibacillus amylolyticus</name>
    <dbReference type="NCBI Taxonomy" id="1451"/>
    <lineage>
        <taxon>Bacteria</taxon>
        <taxon>Bacillati</taxon>
        <taxon>Bacillota</taxon>
        <taxon>Bacilli</taxon>
        <taxon>Bacillales</taxon>
        <taxon>Paenibacillaceae</taxon>
        <taxon>Paenibacillus</taxon>
    </lineage>
</organism>
<proteinExistence type="predicted"/>
<dbReference type="Proteomes" id="UP000187134">
    <property type="component" value="Unassembled WGS sequence"/>
</dbReference>
<name>A0A1R1BZ16_PAEAM</name>
<evidence type="ECO:0000313" key="1">
    <source>
        <dbReference type="EMBL" id="OMF15049.1"/>
    </source>
</evidence>
<dbReference type="AlphaFoldDB" id="A0A1R1BZ16"/>
<gene>
    <name evidence="1" type="ORF">BK131_09075</name>
</gene>
<reference evidence="1 2" key="1">
    <citation type="submission" date="2016-11" db="EMBL/GenBank/DDBJ databases">
        <title>Paenibacillus species isolates.</title>
        <authorList>
            <person name="Beno S.M."/>
        </authorList>
    </citation>
    <scope>NUCLEOTIDE SEQUENCE [LARGE SCALE GENOMIC DNA]</scope>
    <source>
        <strain evidence="1 2">FSL H8-0246</strain>
    </source>
</reference>